<feature type="transmembrane region" description="Helical" evidence="2">
    <location>
        <begin position="937"/>
        <end position="960"/>
    </location>
</feature>
<dbReference type="AlphaFoldDB" id="A0A1G8FBN8"/>
<name>A0A1G8FBN8_9PROT</name>
<protein>
    <submittedName>
        <fullName evidence="3">Uncharacterized protein</fullName>
    </submittedName>
</protein>
<feature type="region of interest" description="Disordered" evidence="1">
    <location>
        <begin position="236"/>
        <end position="255"/>
    </location>
</feature>
<keyword evidence="4" id="KW-1185">Reference proteome</keyword>
<feature type="transmembrane region" description="Helical" evidence="2">
    <location>
        <begin position="896"/>
        <end position="917"/>
    </location>
</feature>
<dbReference type="OrthoDB" id="8477162at2"/>
<evidence type="ECO:0000313" key="3">
    <source>
        <dbReference type="EMBL" id="SDH79513.1"/>
    </source>
</evidence>
<feature type="transmembrane region" description="Helical" evidence="2">
    <location>
        <begin position="1003"/>
        <end position="1022"/>
    </location>
</feature>
<evidence type="ECO:0000256" key="1">
    <source>
        <dbReference type="SAM" id="MobiDB-lite"/>
    </source>
</evidence>
<keyword evidence="2" id="KW-1133">Transmembrane helix</keyword>
<dbReference type="Proteomes" id="UP000217076">
    <property type="component" value="Unassembled WGS sequence"/>
</dbReference>
<keyword evidence="2" id="KW-0472">Membrane</keyword>
<dbReference type="STRING" id="83401.SAMN05421742_11321"/>
<reference evidence="4" key="1">
    <citation type="submission" date="2016-10" db="EMBL/GenBank/DDBJ databases">
        <authorList>
            <person name="Varghese N."/>
            <person name="Submissions S."/>
        </authorList>
    </citation>
    <scope>NUCLEOTIDE SEQUENCE [LARGE SCALE GENOMIC DNA]</scope>
    <source>
        <strain evidence="4">930I</strain>
    </source>
</reference>
<evidence type="ECO:0000256" key="2">
    <source>
        <dbReference type="SAM" id="Phobius"/>
    </source>
</evidence>
<dbReference type="RefSeq" id="WP_092621527.1">
    <property type="nucleotide sequence ID" value="NZ_FNCV01000013.1"/>
</dbReference>
<feature type="compositionally biased region" description="Basic and acidic residues" evidence="1">
    <location>
        <begin position="244"/>
        <end position="255"/>
    </location>
</feature>
<organism evidence="3 4">
    <name type="scientific">Roseospirillum parvum</name>
    <dbReference type="NCBI Taxonomy" id="83401"/>
    <lineage>
        <taxon>Bacteria</taxon>
        <taxon>Pseudomonadati</taxon>
        <taxon>Pseudomonadota</taxon>
        <taxon>Alphaproteobacteria</taxon>
        <taxon>Rhodospirillales</taxon>
        <taxon>Rhodospirillaceae</taxon>
        <taxon>Roseospirillum</taxon>
    </lineage>
</organism>
<feature type="compositionally biased region" description="Gly residues" evidence="1">
    <location>
        <begin position="1"/>
        <end position="10"/>
    </location>
</feature>
<evidence type="ECO:0000313" key="4">
    <source>
        <dbReference type="Proteomes" id="UP000217076"/>
    </source>
</evidence>
<dbReference type="EMBL" id="FNCV01000013">
    <property type="protein sequence ID" value="SDH79513.1"/>
    <property type="molecule type" value="Genomic_DNA"/>
</dbReference>
<sequence length="1051" mass="116278">MVTEGNGSGQPGEVSDHKAGGATHTVVVALNDLEALTIVRLVRHLGEQRRNHTIRPTPKVLTHGWSARGALSTEEVSELADTVVLVEMSQPAVRRRIEASGRTVMLVDHHIYADGNGNILDHRNALSSLEQLLLLLDVDMAQLPEDLRQDIPLVAANDRGFIPELAAVAKALGKTVEACVRDIRRRDLTIARLAAENAPHDLEAFDPEKAPWKEECKKTQYSIADACAVLSQALNSHRGAGEPPQEKEASGDEKWHPQARWLDLDGVPWPGGSPRLLLAQVPVEHRWVMADAVYKLAQEEQDHDLSQTLEMLLVFGTGHDKGGPTPRLVEFSGGRSRRDQVAQWFSPEVRAAWPDGIGRLVCYAGGGDSAYFGAEDRLGGQSKALSDLVGKLLDDLLTGNRRVTAWRTTFCQALFLGDRLDREVDRVETTDAGGCAKPPMSALKERVLKSLNDRRAEAPEGGKPGLVPIEDADRDYFLPHLRDLVAPRLTTWEEAQEALREGHAMVSVDLPTEGLSLSVHRQGYREQLSLPLCDLRLHFLYNDVVMVEWTLEQTPAEPALTKEGKKDFKNVNWPDLLDPGHPILGRPLGQVVEFNGKLRFTHSTMESEEGEQSARTTLTFHNKEETHTLEHGKAISRTPFEGWFLGLLCHALGLEPADFEGPEASPGGPWVRALFDDRARVLTSVVVAGGQPTTPAGKADWEVMLARLSTVEPYGNGHAYDSRFALKEFRRGLYTRYREWGSWYAATAHSFMFVGTDGEPSREMIHRRHMPTMYRRMFLISQGYVAVLGAFALEVNDALKAAKESPTRAEQEAALTGFYHYLHRGQLHFTNHIWFEQVSSQVQGRELFEFMSRQTGCQAEYRMVRDEIEQMQAFLAAEEDARKNDKVIEEERRERTLATIALPFALLFALLGSQEVADHFFLWPLMSLAVTSLGFDAAWTWVLASVVALAGSVLVGLAVAPDLLRKSPGLGGLLGHGAREWQAAKRIFSLPFSFPDLRTSAQLALLALVVLAWIIGITFQAGDLIDLGESTDRPAMSDGPLEGGEEAPSAI</sequence>
<gene>
    <name evidence="3" type="ORF">SAMN05421742_11321</name>
</gene>
<feature type="region of interest" description="Disordered" evidence="1">
    <location>
        <begin position="1"/>
        <end position="20"/>
    </location>
</feature>
<keyword evidence="2" id="KW-0812">Transmembrane</keyword>
<accession>A0A1G8FBN8</accession>
<proteinExistence type="predicted"/>
<feature type="transmembrane region" description="Helical" evidence="2">
    <location>
        <begin position="773"/>
        <end position="793"/>
    </location>
</feature>